<sequence>MLYTTTMVATRITVEKFGIRDGDTPVDNVNPTTQANKARVDGDPSEVTIRSAKKTQHIEKYVDENPINEDSKDDLGDDDPEDDGKDKEEEYCYEPDPAVTKMAKELIEIKKKLED</sequence>
<organism evidence="2 3">
    <name type="scientific">Cannabis sativa</name>
    <name type="common">Hemp</name>
    <name type="synonym">Marijuana</name>
    <dbReference type="NCBI Taxonomy" id="3483"/>
    <lineage>
        <taxon>Eukaryota</taxon>
        <taxon>Viridiplantae</taxon>
        <taxon>Streptophyta</taxon>
        <taxon>Embryophyta</taxon>
        <taxon>Tracheophyta</taxon>
        <taxon>Spermatophyta</taxon>
        <taxon>Magnoliopsida</taxon>
        <taxon>eudicotyledons</taxon>
        <taxon>Gunneridae</taxon>
        <taxon>Pentapetalae</taxon>
        <taxon>rosids</taxon>
        <taxon>fabids</taxon>
        <taxon>Rosales</taxon>
        <taxon>Cannabaceae</taxon>
        <taxon>Cannabis</taxon>
    </lineage>
</organism>
<feature type="region of interest" description="Disordered" evidence="1">
    <location>
        <begin position="22"/>
        <end position="92"/>
    </location>
</feature>
<accession>A0A803P4N7</accession>
<evidence type="ECO:0000256" key="1">
    <source>
        <dbReference type="SAM" id="MobiDB-lite"/>
    </source>
</evidence>
<dbReference type="Gramene" id="evm.model.03.1282">
    <property type="protein sequence ID" value="cds.evm.model.03.1282"/>
    <property type="gene ID" value="evm.TU.03.1282"/>
</dbReference>
<reference evidence="2" key="1">
    <citation type="submission" date="2018-11" db="EMBL/GenBank/DDBJ databases">
        <authorList>
            <person name="Grassa J C."/>
        </authorList>
    </citation>
    <scope>NUCLEOTIDE SEQUENCE [LARGE SCALE GENOMIC DNA]</scope>
</reference>
<proteinExistence type="predicted"/>
<dbReference type="AlphaFoldDB" id="A0A803P4N7"/>
<evidence type="ECO:0000313" key="2">
    <source>
        <dbReference type="EnsemblPlants" id="cds.evm.model.03.1282"/>
    </source>
</evidence>
<reference evidence="2" key="2">
    <citation type="submission" date="2021-03" db="UniProtKB">
        <authorList>
            <consortium name="EnsemblPlants"/>
        </authorList>
    </citation>
    <scope>IDENTIFICATION</scope>
</reference>
<feature type="compositionally biased region" description="Basic and acidic residues" evidence="1">
    <location>
        <begin position="56"/>
        <end position="74"/>
    </location>
</feature>
<name>A0A803P4N7_CANSA</name>
<dbReference type="Proteomes" id="UP000596661">
    <property type="component" value="Chromosome 3"/>
</dbReference>
<dbReference type="EMBL" id="UZAU01000290">
    <property type="status" value="NOT_ANNOTATED_CDS"/>
    <property type="molecule type" value="Genomic_DNA"/>
</dbReference>
<keyword evidence="3" id="KW-1185">Reference proteome</keyword>
<dbReference type="EnsemblPlants" id="evm.model.03.1282">
    <property type="protein sequence ID" value="cds.evm.model.03.1282"/>
    <property type="gene ID" value="evm.TU.03.1282"/>
</dbReference>
<protein>
    <submittedName>
        <fullName evidence="2">Uncharacterized protein</fullName>
    </submittedName>
</protein>
<evidence type="ECO:0000313" key="3">
    <source>
        <dbReference type="Proteomes" id="UP000596661"/>
    </source>
</evidence>
<feature type="compositionally biased region" description="Polar residues" evidence="1">
    <location>
        <begin position="27"/>
        <end position="36"/>
    </location>
</feature>